<dbReference type="GO" id="GO:0005524">
    <property type="term" value="F:ATP binding"/>
    <property type="evidence" value="ECO:0007669"/>
    <property type="project" value="UniProtKB-KW"/>
</dbReference>
<evidence type="ECO:0000256" key="16">
    <source>
        <dbReference type="ARBA" id="ARBA00029570"/>
    </source>
</evidence>
<keyword evidence="12" id="KW-0547">Nucleotide-binding</keyword>
<dbReference type="UniPathway" id="UPA00148">
    <property type="reaction ID" value="UER00236"/>
</dbReference>
<evidence type="ECO:0000256" key="10">
    <source>
        <dbReference type="ARBA" id="ARBA00022573"/>
    </source>
</evidence>
<comment type="similarity">
    <text evidence="7">Belongs to the CobU/CobP family.</text>
</comment>
<dbReference type="GO" id="GO:0008820">
    <property type="term" value="F:cobinamide phosphate guanylyltransferase activity"/>
    <property type="evidence" value="ECO:0007669"/>
    <property type="project" value="UniProtKB-EC"/>
</dbReference>
<keyword evidence="11 18" id="KW-0808">Transferase</keyword>
<dbReference type="Gene3D" id="3.40.50.300">
    <property type="entry name" value="P-loop containing nucleotide triphosphate hydrolases"/>
    <property type="match status" value="2"/>
</dbReference>
<evidence type="ECO:0000313" key="18">
    <source>
        <dbReference type="EMBL" id="SFP44241.1"/>
    </source>
</evidence>
<keyword evidence="18" id="KW-0548">Nucleotidyltransferase</keyword>
<dbReference type="AlphaFoldDB" id="A0A1I5QDX5"/>
<evidence type="ECO:0000313" key="19">
    <source>
        <dbReference type="Proteomes" id="UP000182624"/>
    </source>
</evidence>
<evidence type="ECO:0000256" key="8">
    <source>
        <dbReference type="ARBA" id="ARBA00012016"/>
    </source>
</evidence>
<dbReference type="EC" id="2.7.1.156" evidence="8"/>
<evidence type="ECO:0000256" key="11">
    <source>
        <dbReference type="ARBA" id="ARBA00022679"/>
    </source>
</evidence>
<evidence type="ECO:0000256" key="12">
    <source>
        <dbReference type="ARBA" id="ARBA00022741"/>
    </source>
</evidence>
<evidence type="ECO:0000256" key="9">
    <source>
        <dbReference type="ARBA" id="ARBA00012523"/>
    </source>
</evidence>
<comment type="catalytic activity">
    <reaction evidence="2">
        <text>adenosylcob(III)inamide phosphate + GTP + H(+) = adenosylcob(III)inamide-GDP + diphosphate</text>
        <dbReference type="Rhea" id="RHEA:22712"/>
        <dbReference type="ChEBI" id="CHEBI:15378"/>
        <dbReference type="ChEBI" id="CHEBI:33019"/>
        <dbReference type="ChEBI" id="CHEBI:37565"/>
        <dbReference type="ChEBI" id="CHEBI:58502"/>
        <dbReference type="ChEBI" id="CHEBI:60487"/>
        <dbReference type="EC" id="2.7.7.62"/>
    </reaction>
</comment>
<dbReference type="OrthoDB" id="9799422at2"/>
<dbReference type="GO" id="GO:0043752">
    <property type="term" value="F:adenosylcobinamide kinase activity"/>
    <property type="evidence" value="ECO:0007669"/>
    <property type="project" value="UniProtKB-EC"/>
</dbReference>
<comment type="catalytic activity">
    <reaction evidence="1">
        <text>adenosylcob(III)inamide + ATP = adenosylcob(III)inamide phosphate + ADP + H(+)</text>
        <dbReference type="Rhea" id="RHEA:15769"/>
        <dbReference type="ChEBI" id="CHEBI:2480"/>
        <dbReference type="ChEBI" id="CHEBI:15378"/>
        <dbReference type="ChEBI" id="CHEBI:30616"/>
        <dbReference type="ChEBI" id="CHEBI:58502"/>
        <dbReference type="ChEBI" id="CHEBI:456216"/>
        <dbReference type="EC" id="2.7.1.156"/>
    </reaction>
</comment>
<comment type="pathway">
    <text evidence="6">Cofactor biosynthesis; adenosylcobalamin biosynthesis; adenosylcobalamin from cob(II)yrinate a,c-diamide: step 5/7.</text>
</comment>
<organism evidence="18 19">
    <name type="scientific">Butyrivibrio proteoclasticus</name>
    <dbReference type="NCBI Taxonomy" id="43305"/>
    <lineage>
        <taxon>Bacteria</taxon>
        <taxon>Bacillati</taxon>
        <taxon>Bacillota</taxon>
        <taxon>Clostridia</taxon>
        <taxon>Lachnospirales</taxon>
        <taxon>Lachnospiraceae</taxon>
        <taxon>Butyrivibrio</taxon>
    </lineage>
</organism>
<name>A0A1I5QDX5_9FIRM</name>
<keyword evidence="10" id="KW-0169">Cobalamin biosynthesis</keyword>
<evidence type="ECO:0000256" key="1">
    <source>
        <dbReference type="ARBA" id="ARBA00000312"/>
    </source>
</evidence>
<keyword evidence="13 18" id="KW-0418">Kinase</keyword>
<comment type="pathway">
    <text evidence="5">Cofactor biosynthesis; adenosylcobalamin biosynthesis; adenosylcobalamin from cob(II)yrinate a,c-diamide: step 6/7.</text>
</comment>
<dbReference type="InterPro" id="IPR003203">
    <property type="entry name" value="CobU/CobP"/>
</dbReference>
<evidence type="ECO:0000256" key="13">
    <source>
        <dbReference type="ARBA" id="ARBA00022777"/>
    </source>
</evidence>
<evidence type="ECO:0000256" key="6">
    <source>
        <dbReference type="ARBA" id="ARBA00005159"/>
    </source>
</evidence>
<keyword evidence="14" id="KW-0067">ATP-binding</keyword>
<dbReference type="RefSeq" id="WP_074883345.1">
    <property type="nucleotide sequence ID" value="NZ_FOXO01000002.1"/>
</dbReference>
<dbReference type="GO" id="GO:0005525">
    <property type="term" value="F:GTP binding"/>
    <property type="evidence" value="ECO:0007669"/>
    <property type="project" value="UniProtKB-KW"/>
</dbReference>
<sequence>MLVLITGGCKNGKSSKAEAIAFELSKGDNLYYLATMIASDNEDKERIKKHIESRKDMPFLTIEKGRDIDTILEKIPENATVLLDSLTALLSNEMFKISDGGGYVFCKEAAGKVLKDIETLNDRVLNLVIVSDYIQSDAPMYDEYTQLYRNGLSFLEERLCSLSDKAFEIVAGKEMLIKEKKDTKIKTDNRNVLVLGGAFQGKRDFVMENFGISQEEIYTFDEECAEIPVGYKCYEHIERYVYACIKKEKEPVESFPEGSVIIIDDIFCGVVPMDEFIRHYREEAGRFMQKIAAHSDVYRVFCKRGIKL</sequence>
<dbReference type="Pfam" id="PF02283">
    <property type="entry name" value="CobU"/>
    <property type="match status" value="1"/>
</dbReference>
<dbReference type="GO" id="GO:0009236">
    <property type="term" value="P:cobalamin biosynthetic process"/>
    <property type="evidence" value="ECO:0007669"/>
    <property type="project" value="UniProtKB-UniPathway"/>
</dbReference>
<dbReference type="EC" id="2.7.7.62" evidence="9"/>
<evidence type="ECO:0000256" key="7">
    <source>
        <dbReference type="ARBA" id="ARBA00007490"/>
    </source>
</evidence>
<evidence type="ECO:0000256" key="15">
    <source>
        <dbReference type="ARBA" id="ARBA00023134"/>
    </source>
</evidence>
<comment type="catalytic activity">
    <reaction evidence="3">
        <text>adenosylcob(III)inamide + GTP = adenosylcob(III)inamide phosphate + GDP + H(+)</text>
        <dbReference type="Rhea" id="RHEA:15765"/>
        <dbReference type="ChEBI" id="CHEBI:2480"/>
        <dbReference type="ChEBI" id="CHEBI:15378"/>
        <dbReference type="ChEBI" id="CHEBI:37565"/>
        <dbReference type="ChEBI" id="CHEBI:58189"/>
        <dbReference type="ChEBI" id="CHEBI:58502"/>
        <dbReference type="EC" id="2.7.1.156"/>
    </reaction>
</comment>
<reference evidence="19" key="1">
    <citation type="submission" date="2016-10" db="EMBL/GenBank/DDBJ databases">
        <authorList>
            <person name="Varghese N."/>
            <person name="Submissions S."/>
        </authorList>
    </citation>
    <scope>NUCLEOTIDE SEQUENCE [LARGE SCALE GENOMIC DNA]</scope>
    <source>
        <strain evidence="19">P18</strain>
    </source>
</reference>
<dbReference type="PANTHER" id="PTHR34848">
    <property type="match status" value="1"/>
</dbReference>
<dbReference type="SUPFAM" id="SSF52540">
    <property type="entry name" value="P-loop containing nucleoside triphosphate hydrolases"/>
    <property type="match status" value="2"/>
</dbReference>
<keyword evidence="15" id="KW-0342">GTP-binding</keyword>
<dbReference type="EMBL" id="FOXO01000002">
    <property type="protein sequence ID" value="SFP44241.1"/>
    <property type="molecule type" value="Genomic_DNA"/>
</dbReference>
<evidence type="ECO:0000256" key="3">
    <source>
        <dbReference type="ARBA" id="ARBA00001522"/>
    </source>
</evidence>
<dbReference type="InterPro" id="IPR027417">
    <property type="entry name" value="P-loop_NTPase"/>
</dbReference>
<keyword evidence="19" id="KW-1185">Reference proteome</keyword>
<gene>
    <name evidence="18" type="ORF">SAMN04487928_10266</name>
</gene>
<proteinExistence type="inferred from homology"/>
<protein>
    <recommendedName>
        <fullName evidence="16">Adenosylcobinamide kinase</fullName>
        <ecNumber evidence="8">2.7.1.156</ecNumber>
        <ecNumber evidence="9">2.7.7.62</ecNumber>
    </recommendedName>
    <alternativeName>
        <fullName evidence="17">Adenosylcobinamide-phosphate guanylyltransferase</fullName>
    </alternativeName>
</protein>
<dbReference type="PANTHER" id="PTHR34848:SF1">
    <property type="entry name" value="BIFUNCTIONAL ADENOSYLCOBALAMIN BIOSYNTHESIS PROTEIN COBU"/>
    <property type="match status" value="1"/>
</dbReference>
<evidence type="ECO:0000256" key="4">
    <source>
        <dbReference type="ARBA" id="ARBA00003889"/>
    </source>
</evidence>
<dbReference type="Proteomes" id="UP000182624">
    <property type="component" value="Unassembled WGS sequence"/>
</dbReference>
<evidence type="ECO:0000256" key="14">
    <source>
        <dbReference type="ARBA" id="ARBA00022840"/>
    </source>
</evidence>
<accession>A0A1I5QDX5</accession>
<comment type="function">
    <text evidence="4">Catalyzes ATP-dependent phosphorylation of adenosylcobinamide and addition of GMP to adenosylcobinamide phosphate.</text>
</comment>
<evidence type="ECO:0000256" key="5">
    <source>
        <dbReference type="ARBA" id="ARBA00004692"/>
    </source>
</evidence>
<evidence type="ECO:0000256" key="17">
    <source>
        <dbReference type="ARBA" id="ARBA00030571"/>
    </source>
</evidence>
<evidence type="ECO:0000256" key="2">
    <source>
        <dbReference type="ARBA" id="ARBA00000711"/>
    </source>
</evidence>